<evidence type="ECO:0000313" key="1">
    <source>
        <dbReference type="Proteomes" id="UP000790787"/>
    </source>
</evidence>
<dbReference type="RefSeq" id="XP_075103806.1">
    <property type="nucleotide sequence ID" value="XM_075247705.1"/>
</dbReference>
<protein>
    <submittedName>
        <fullName evidence="2">Uncharacterized protein LOC142178366</fullName>
    </submittedName>
</protein>
<accession>A0AC58U2U6</accession>
<sequence length="392" mass="44212">MGENKIDHTHPLFMHPLDTPSSVLIPIQLKGSENYGLWWRSMKIALQAKRKLGFVDGKHTKASFPAALHEDWETCNAIVLSWIMNTVSPDLLSRIVYASNARAVWEDLRERFDKLNRMRIYQLHREIATISQGTDSISTYFTKLKELWGKFDAIVPPPSSVKDYVELLNQQRLLQFLGGLNDSYNQARRQILMKSTESSLNQAYAMVIEDETQKGSSRRDSTGLNSLMEGNDIIALWSAKGPQMQKSRKNFNIQCEFCRMKGHIKENCYQLIGYPTDFKGRRKPLANSAHFGNSAQLGNHGQHQGMRNNLGNGNTGYRGSTCSFAGAEKDEGLSMQMPMQFTPEQYEQILKMLQKDNTLEPTANAVGITGPLMLTNAVSVTHSTDSKAKDDK</sequence>
<proteinExistence type="predicted"/>
<reference evidence="2" key="2">
    <citation type="submission" date="2025-08" db="UniProtKB">
        <authorList>
            <consortium name="RefSeq"/>
        </authorList>
    </citation>
    <scope>IDENTIFICATION</scope>
    <source>
        <tissue evidence="2">Leaf</tissue>
    </source>
</reference>
<gene>
    <name evidence="2" type="primary">LOC142178366</name>
</gene>
<name>A0AC58U2U6_TOBAC</name>
<evidence type="ECO:0000313" key="2">
    <source>
        <dbReference type="RefSeq" id="XP_075103806.1"/>
    </source>
</evidence>
<keyword evidence="1" id="KW-1185">Reference proteome</keyword>
<reference evidence="1" key="1">
    <citation type="journal article" date="2014" name="Nat. Commun.">
        <title>The tobacco genome sequence and its comparison with those of tomato and potato.</title>
        <authorList>
            <person name="Sierro N."/>
            <person name="Battey J.N."/>
            <person name="Ouadi S."/>
            <person name="Bakaher N."/>
            <person name="Bovet L."/>
            <person name="Willig A."/>
            <person name="Goepfert S."/>
            <person name="Peitsch M.C."/>
            <person name="Ivanov N.V."/>
        </authorList>
    </citation>
    <scope>NUCLEOTIDE SEQUENCE [LARGE SCALE GENOMIC DNA]</scope>
</reference>
<organism evidence="1 2">
    <name type="scientific">Nicotiana tabacum</name>
    <name type="common">Common tobacco</name>
    <dbReference type="NCBI Taxonomy" id="4097"/>
    <lineage>
        <taxon>Eukaryota</taxon>
        <taxon>Viridiplantae</taxon>
        <taxon>Streptophyta</taxon>
        <taxon>Embryophyta</taxon>
        <taxon>Tracheophyta</taxon>
        <taxon>Spermatophyta</taxon>
        <taxon>Magnoliopsida</taxon>
        <taxon>eudicotyledons</taxon>
        <taxon>Gunneridae</taxon>
        <taxon>Pentapetalae</taxon>
        <taxon>asterids</taxon>
        <taxon>lamiids</taxon>
        <taxon>Solanales</taxon>
        <taxon>Solanaceae</taxon>
        <taxon>Nicotianoideae</taxon>
        <taxon>Nicotianeae</taxon>
        <taxon>Nicotiana</taxon>
    </lineage>
</organism>
<dbReference type="Proteomes" id="UP000790787">
    <property type="component" value="Chromosome 24"/>
</dbReference>